<proteinExistence type="predicted"/>
<dbReference type="Proteomes" id="UP001207736">
    <property type="component" value="Unassembled WGS sequence"/>
</dbReference>
<dbReference type="RefSeq" id="WP_264846697.1">
    <property type="nucleotide sequence ID" value="NZ_BPMA01000027.1"/>
</dbReference>
<evidence type="ECO:0000259" key="3">
    <source>
        <dbReference type="Pfam" id="PF13439"/>
    </source>
</evidence>
<dbReference type="Pfam" id="PF13439">
    <property type="entry name" value="Glyco_transf_4"/>
    <property type="match status" value="1"/>
</dbReference>
<evidence type="ECO:0000313" key="7">
    <source>
        <dbReference type="Proteomes" id="UP001208692"/>
    </source>
</evidence>
<evidence type="ECO:0000313" key="6">
    <source>
        <dbReference type="Proteomes" id="UP001207736"/>
    </source>
</evidence>
<evidence type="ECO:0000256" key="1">
    <source>
        <dbReference type="ARBA" id="ARBA00022679"/>
    </source>
</evidence>
<protein>
    <submittedName>
        <fullName evidence="4">Glycosyl transferase family 1</fullName>
    </submittedName>
</protein>
<keyword evidence="1 4" id="KW-0808">Transferase</keyword>
<dbReference type="InterPro" id="IPR028098">
    <property type="entry name" value="Glyco_trans_4-like_N"/>
</dbReference>
<evidence type="ECO:0000259" key="2">
    <source>
        <dbReference type="Pfam" id="PF00534"/>
    </source>
</evidence>
<name>A0AAV5AVN1_9FLAO</name>
<accession>A0AAV5AVN1</accession>
<organism evidence="4 6">
    <name type="scientific">Capnocytophaga catalasegens</name>
    <dbReference type="NCBI Taxonomy" id="1004260"/>
    <lineage>
        <taxon>Bacteria</taxon>
        <taxon>Pseudomonadati</taxon>
        <taxon>Bacteroidota</taxon>
        <taxon>Flavobacteriia</taxon>
        <taxon>Flavobacteriales</taxon>
        <taxon>Flavobacteriaceae</taxon>
        <taxon>Capnocytophaga</taxon>
    </lineage>
</organism>
<dbReference type="Proteomes" id="UP001208692">
    <property type="component" value="Unassembled WGS sequence"/>
</dbReference>
<dbReference type="SUPFAM" id="SSF53756">
    <property type="entry name" value="UDP-Glycosyltransferase/glycogen phosphorylase"/>
    <property type="match status" value="1"/>
</dbReference>
<comment type="caution">
    <text evidence="4">The sequence shown here is derived from an EMBL/GenBank/DDBJ whole genome shotgun (WGS) entry which is preliminary data.</text>
</comment>
<keyword evidence="7" id="KW-1185">Reference proteome</keyword>
<gene>
    <name evidence="4" type="ORF">RCZ15_05430</name>
    <name evidence="5" type="ORF">RCZ16_00410</name>
</gene>
<dbReference type="PANTHER" id="PTHR46401:SF2">
    <property type="entry name" value="GLYCOSYLTRANSFERASE WBBK-RELATED"/>
    <property type="match status" value="1"/>
</dbReference>
<sequence length="372" mass="42986">MKIGFDAKRAFHNNRGLGNYSRDLIRILQENTSDELVLFNPKSKKREDVTITEYTKVITPQSFLGKKLKGLWRLMGITKLAKNEHLDLYHGLSGEIPIGISQHIRSIVTIHDLIFVRYPKLYSFFDRKIHFLKFRYAARKSHHIIAISEQTKQDIITFLGVPEQKISVVYQGCHKAFKQSYSEQQKEQICQKYQLPEQFVLSVGAIEPRKNALEIVKAITNLDISLVLIGKKTKYYDKIQAYCKENQMQDRVIVLENLPMQEIAIIYQMACVFCYPSIFEGFGIPIIEALFSKVPVITSKGSCFPEAAGNHSLYVDLNEQTANQIESHIKTLLSDIPKRNFIIEKGYEYAQNFTDKAVFQNLIKVYQKISYR</sequence>
<dbReference type="PANTHER" id="PTHR46401">
    <property type="entry name" value="GLYCOSYLTRANSFERASE WBBK-RELATED"/>
    <property type="match status" value="1"/>
</dbReference>
<dbReference type="GO" id="GO:0009103">
    <property type="term" value="P:lipopolysaccharide biosynthetic process"/>
    <property type="evidence" value="ECO:0007669"/>
    <property type="project" value="TreeGrafter"/>
</dbReference>
<evidence type="ECO:0000313" key="5">
    <source>
        <dbReference type="EMBL" id="GJM51723.1"/>
    </source>
</evidence>
<evidence type="ECO:0000313" key="4">
    <source>
        <dbReference type="EMBL" id="GJM49568.1"/>
    </source>
</evidence>
<dbReference type="AlphaFoldDB" id="A0AAV5AVN1"/>
<dbReference type="Pfam" id="PF00534">
    <property type="entry name" value="Glycos_transf_1"/>
    <property type="match status" value="1"/>
</dbReference>
<dbReference type="CDD" id="cd03809">
    <property type="entry name" value="GT4_MtfB-like"/>
    <property type="match status" value="1"/>
</dbReference>
<dbReference type="Gene3D" id="3.40.50.2000">
    <property type="entry name" value="Glycogen Phosphorylase B"/>
    <property type="match status" value="2"/>
</dbReference>
<feature type="domain" description="Glycosyltransferase subfamily 4-like N-terminal" evidence="3">
    <location>
        <begin position="16"/>
        <end position="172"/>
    </location>
</feature>
<reference evidence="4 7" key="1">
    <citation type="submission" date="2021-11" db="EMBL/GenBank/DDBJ databases">
        <title>Draft genome sequence of Capnocytophaga sp. strain KC07075 isolated from cat oral cavity.</title>
        <authorList>
            <person name="Suzuki M."/>
            <person name="Imaoka K."/>
            <person name="Kimura M."/>
            <person name="Morikawa S."/>
            <person name="Maeda K."/>
        </authorList>
    </citation>
    <scope>NUCLEOTIDE SEQUENCE</scope>
    <source>
        <strain evidence="4">KC07075</strain>
        <strain evidence="5 7">KC07079</strain>
    </source>
</reference>
<dbReference type="EMBL" id="BQKA01000010">
    <property type="protein sequence ID" value="GJM49568.1"/>
    <property type="molecule type" value="Genomic_DNA"/>
</dbReference>
<feature type="domain" description="Glycosyl transferase family 1" evidence="2">
    <location>
        <begin position="196"/>
        <end position="348"/>
    </location>
</feature>
<dbReference type="InterPro" id="IPR001296">
    <property type="entry name" value="Glyco_trans_1"/>
</dbReference>
<dbReference type="EMBL" id="BQKB01000003">
    <property type="protein sequence ID" value="GJM51723.1"/>
    <property type="molecule type" value="Genomic_DNA"/>
</dbReference>
<dbReference type="GO" id="GO:0016757">
    <property type="term" value="F:glycosyltransferase activity"/>
    <property type="evidence" value="ECO:0007669"/>
    <property type="project" value="InterPro"/>
</dbReference>